<name>A0ABN9F712_9NEOB</name>
<evidence type="ECO:0000256" key="1">
    <source>
        <dbReference type="SAM" id="Phobius"/>
    </source>
</evidence>
<keyword evidence="1" id="KW-1133">Transmembrane helix</keyword>
<reference evidence="2" key="1">
    <citation type="submission" date="2023-05" db="EMBL/GenBank/DDBJ databases">
        <authorList>
            <person name="Stuckert A."/>
        </authorList>
    </citation>
    <scope>NUCLEOTIDE SEQUENCE</scope>
</reference>
<dbReference type="Proteomes" id="UP001162483">
    <property type="component" value="Unassembled WGS sequence"/>
</dbReference>
<evidence type="ECO:0000313" key="2">
    <source>
        <dbReference type="EMBL" id="CAI9591391.1"/>
    </source>
</evidence>
<gene>
    <name evidence="2" type="ORF">SPARVUS_LOCUS11201542</name>
</gene>
<feature type="transmembrane region" description="Helical" evidence="1">
    <location>
        <begin position="20"/>
        <end position="39"/>
    </location>
</feature>
<dbReference type="EMBL" id="CATNWA010016276">
    <property type="protein sequence ID" value="CAI9591391.1"/>
    <property type="molecule type" value="Genomic_DNA"/>
</dbReference>
<accession>A0ABN9F712</accession>
<sequence>MTVVSCLYTFPMFIRCSSPCVCFFLISLYHLFSFIWYAWLCFGSGKGDPQDPVLCSRGRGGLSIWKLGHCPRARGQ</sequence>
<protein>
    <recommendedName>
        <fullName evidence="4">Secreted protein</fullName>
    </recommendedName>
</protein>
<evidence type="ECO:0008006" key="4">
    <source>
        <dbReference type="Google" id="ProtNLM"/>
    </source>
</evidence>
<organism evidence="2 3">
    <name type="scientific">Staurois parvus</name>
    <dbReference type="NCBI Taxonomy" id="386267"/>
    <lineage>
        <taxon>Eukaryota</taxon>
        <taxon>Metazoa</taxon>
        <taxon>Chordata</taxon>
        <taxon>Craniata</taxon>
        <taxon>Vertebrata</taxon>
        <taxon>Euteleostomi</taxon>
        <taxon>Amphibia</taxon>
        <taxon>Batrachia</taxon>
        <taxon>Anura</taxon>
        <taxon>Neobatrachia</taxon>
        <taxon>Ranoidea</taxon>
        <taxon>Ranidae</taxon>
        <taxon>Staurois</taxon>
    </lineage>
</organism>
<keyword evidence="1" id="KW-0472">Membrane</keyword>
<proteinExistence type="predicted"/>
<comment type="caution">
    <text evidence="2">The sequence shown here is derived from an EMBL/GenBank/DDBJ whole genome shotgun (WGS) entry which is preliminary data.</text>
</comment>
<evidence type="ECO:0000313" key="3">
    <source>
        <dbReference type="Proteomes" id="UP001162483"/>
    </source>
</evidence>
<keyword evidence="3" id="KW-1185">Reference proteome</keyword>
<keyword evidence="1" id="KW-0812">Transmembrane</keyword>